<dbReference type="EMBL" id="JABELX010000027">
    <property type="protein sequence ID" value="NNH75744.1"/>
    <property type="molecule type" value="Genomic_DNA"/>
</dbReference>
<reference evidence="6 7" key="1">
    <citation type="submission" date="2020-05" db="EMBL/GenBank/DDBJ databases">
        <title>MicrobeNet Type strains.</title>
        <authorList>
            <person name="Nicholson A.C."/>
        </authorList>
    </citation>
    <scope>NUCLEOTIDE SEQUENCE [LARGE SCALE GENOMIC DNA]</scope>
    <source>
        <strain evidence="6 7">JCM 3224</strain>
    </source>
</reference>
<dbReference type="InterPro" id="IPR052381">
    <property type="entry name" value="AAA_domain_protein"/>
</dbReference>
<keyword evidence="2" id="KW-0067">ATP-binding</keyword>
<dbReference type="GO" id="GO:0016887">
    <property type="term" value="F:ATP hydrolysis activity"/>
    <property type="evidence" value="ECO:0007669"/>
    <property type="project" value="InterPro"/>
</dbReference>
<dbReference type="Proteomes" id="UP000586827">
    <property type="component" value="Unassembled WGS sequence"/>
</dbReference>
<dbReference type="PANTHER" id="PTHR42960:SF1">
    <property type="entry name" value="YCF46 PROTEIN"/>
    <property type="match status" value="1"/>
</dbReference>
<dbReference type="Gene3D" id="1.10.8.60">
    <property type="match status" value="1"/>
</dbReference>
<evidence type="ECO:0000256" key="1">
    <source>
        <dbReference type="ARBA" id="ARBA00022741"/>
    </source>
</evidence>
<dbReference type="GO" id="GO:0005524">
    <property type="term" value="F:ATP binding"/>
    <property type="evidence" value="ECO:0007669"/>
    <property type="project" value="UniProtKB-KW"/>
</dbReference>
<protein>
    <recommendedName>
        <fullName evidence="4">Uncharacterized AAA domain-containing protein ycf46</fullName>
    </recommendedName>
</protein>
<feature type="domain" description="AAA+ ATPase" evidence="5">
    <location>
        <begin position="270"/>
        <end position="405"/>
    </location>
</feature>
<keyword evidence="7" id="KW-1185">Reference proteome</keyword>
<dbReference type="AlphaFoldDB" id="A0A849CAU7"/>
<dbReference type="Pfam" id="PF00004">
    <property type="entry name" value="AAA"/>
    <property type="match status" value="1"/>
</dbReference>
<organism evidence="6 7">
    <name type="scientific">Nocardia uniformis</name>
    <dbReference type="NCBI Taxonomy" id="53432"/>
    <lineage>
        <taxon>Bacteria</taxon>
        <taxon>Bacillati</taxon>
        <taxon>Actinomycetota</taxon>
        <taxon>Actinomycetes</taxon>
        <taxon>Mycobacteriales</taxon>
        <taxon>Nocardiaceae</taxon>
        <taxon>Nocardia</taxon>
    </lineage>
</organism>
<dbReference type="SUPFAM" id="SSF52540">
    <property type="entry name" value="P-loop containing nucleoside triphosphate hydrolases"/>
    <property type="match status" value="2"/>
</dbReference>
<proteinExistence type="inferred from homology"/>
<sequence>MHPFRRTLTHLLQARFPLLYVEAFEEQRVLDEIAATVAELESPRALWHWSTTDGMRRSGGLPERNTHDPAQLLPRVRRIGEEAVFVFSDLHAFLGDGTRPADLHVVRALRDLVRDFRSGHLARTAIIVAPILRIPPELQKDVTVVDFALPDEPAIRGLLDGMISEQQDTVTVTLDDHGRDRLIRAALGMTLFEAEKAFALAMVDGSSLTESDAEVVLTEKAQSIRKSGLLELVRTEVNLGDVGGLGELKAWLEKRRDFWLAEAVAYGLPAPKGVLITGVPGCGKTLTAKAVAAAWGLPLIRLDLGRVFVGPSGASDHNMRAALATAETSAPCVLWVDEIDNPFADADASGGTDTSARVFGTFLTWLQEKTRPVFVIATANSVENLPPDFLRKGRFDEIFFVDLPRASEREAIWRLHLARRRTGPAAGLDITPTLLHDLARDTEGFSGTEIEQALVAGLFDAYSARRPLDAADLFHSVANTVPLSALHGDQITAWREWAKPRAVPASRMEFPDDDPRTRGR</sequence>
<dbReference type="Gene3D" id="3.40.50.300">
    <property type="entry name" value="P-loop containing nucleotide triphosphate hydrolases"/>
    <property type="match status" value="1"/>
</dbReference>
<keyword evidence="1" id="KW-0547">Nucleotide-binding</keyword>
<evidence type="ECO:0000259" key="5">
    <source>
        <dbReference type="SMART" id="SM00382"/>
    </source>
</evidence>
<evidence type="ECO:0000256" key="4">
    <source>
        <dbReference type="ARBA" id="ARBA00040480"/>
    </source>
</evidence>
<gene>
    <name evidence="6" type="ORF">HLB23_38845</name>
</gene>
<comment type="similarity">
    <text evidence="3">Belongs to the AAA ATPase family. Highly divergent.</text>
</comment>
<dbReference type="PANTHER" id="PTHR42960">
    <property type="entry name" value="YCF46 PROTEIN"/>
    <property type="match status" value="1"/>
</dbReference>
<dbReference type="InterPro" id="IPR003959">
    <property type="entry name" value="ATPase_AAA_core"/>
</dbReference>
<dbReference type="RefSeq" id="WP_067529024.1">
    <property type="nucleotide sequence ID" value="NZ_JABELX010000027.1"/>
</dbReference>
<evidence type="ECO:0000313" key="6">
    <source>
        <dbReference type="EMBL" id="NNH75744.1"/>
    </source>
</evidence>
<comment type="caution">
    <text evidence="6">The sequence shown here is derived from an EMBL/GenBank/DDBJ whole genome shotgun (WGS) entry which is preliminary data.</text>
</comment>
<dbReference type="InterPro" id="IPR027417">
    <property type="entry name" value="P-loop_NTPase"/>
</dbReference>
<dbReference type="InterPro" id="IPR003593">
    <property type="entry name" value="AAA+_ATPase"/>
</dbReference>
<evidence type="ECO:0000313" key="7">
    <source>
        <dbReference type="Proteomes" id="UP000586827"/>
    </source>
</evidence>
<evidence type="ECO:0000256" key="3">
    <source>
        <dbReference type="ARBA" id="ARBA00038088"/>
    </source>
</evidence>
<evidence type="ECO:0000256" key="2">
    <source>
        <dbReference type="ARBA" id="ARBA00022840"/>
    </source>
</evidence>
<accession>A0A849CAU7</accession>
<dbReference type="SMART" id="SM00382">
    <property type="entry name" value="AAA"/>
    <property type="match status" value="1"/>
</dbReference>
<name>A0A849CAU7_9NOCA</name>